<dbReference type="GO" id="GO:0003968">
    <property type="term" value="F:RNA-directed RNA polymerase activity"/>
    <property type="evidence" value="ECO:0007669"/>
    <property type="project" value="UniProtKB-KW"/>
</dbReference>
<keyword evidence="3" id="KW-0548">Nucleotidyltransferase</keyword>
<protein>
    <submittedName>
        <fullName evidence="4">RNA-dependent RNA polymerase</fullName>
    </submittedName>
</protein>
<dbReference type="SUPFAM" id="SSF56672">
    <property type="entry name" value="DNA/RNA polymerases"/>
    <property type="match status" value="1"/>
</dbReference>
<sequence>MARTKGSKLHWMSLRKLLHSSLPDNLAKYYVGTLQHWYDNKGPEWTAARLKALWNCALLLRSGDRGSIPLVCRNARIAVANGLPKGIEGDLVQRWSKIVSPSKLRRMSVAFRAYTSIVLDETSDQQIRKSKQSITEPGMVPDTVPYTSAEWHEISRNKISGGPPSDLDSRVVTLLPFKSRPKEGSIRLGSLGELSGTSSYPHLFSIPSKDRKGQPFLSLMASLASKGKVPRPLTEALGDFEFRQVAEAVQMEAGDDTYGKIVVLQEGGAKGRTICSPNAWVQYYLRPYHKHLMNVVARLETNVEKDRHLKYGSSCVLDQVHGVYIALNRLNSGSYCHAVDLSSATDRFPLKLQLDLLEEIGIPEMGEALKELRGPYVGPDGNKWSYAAGQPMGLLGSFPLFHITHFALLNGLAHRLGLPVDVENFVVLGDDVLIFDERLLHLYLTTLEGWEVPISWHKSYKGNLVEFAGFVITKTKHQWTAFRPYKMGPNGNINSVLNTLHAFGVTASKWSRNWSERYALYQKTVGSRSLDLSPLIPEADDTLTGGGLPGVEWLDSVVGKLLFYPLPDQFPPEQYQKIGAAWWENRFRLCQTQIPEGDPYYVGEIQPTDRSYVRTEFHPKQYVQEDRLKKTIYQNFWSDRLVREALSQGPVRGE</sequence>
<dbReference type="Pfam" id="PF05919">
    <property type="entry name" value="Mitovir_RNA_pol"/>
    <property type="match status" value="1"/>
</dbReference>
<dbReference type="InterPro" id="IPR008686">
    <property type="entry name" value="RNA_pol_mitovir"/>
</dbReference>
<evidence type="ECO:0000256" key="1">
    <source>
        <dbReference type="ARBA" id="ARBA00022484"/>
    </source>
</evidence>
<dbReference type="EMBL" id="ON746447">
    <property type="protein sequence ID" value="UYL95398.1"/>
    <property type="molecule type" value="Genomic_RNA"/>
</dbReference>
<evidence type="ECO:0000256" key="2">
    <source>
        <dbReference type="ARBA" id="ARBA00022679"/>
    </source>
</evidence>
<name>A0A9E7V1Y2_9VIRU</name>
<proteinExistence type="predicted"/>
<organism evidence="4">
    <name type="scientific">Xiangxi Narna tick virus 1</name>
    <dbReference type="NCBI Taxonomy" id="2972249"/>
    <lineage>
        <taxon>Viruses</taxon>
        <taxon>Riboviria</taxon>
        <taxon>Orthornavirae</taxon>
        <taxon>Lenarviricota</taxon>
        <taxon>Amabiliviricetes</taxon>
        <taxon>Wolframvirales</taxon>
        <taxon>Narnaviridae</taxon>
    </lineage>
</organism>
<reference evidence="4" key="1">
    <citation type="submission" date="2022-05" db="EMBL/GenBank/DDBJ databases">
        <authorList>
            <person name="Cao W."/>
            <person name="Jia N."/>
            <person name="Lam T.T.-Y."/>
            <person name="Ni X."/>
            <person name="Liu J."/>
        </authorList>
    </citation>
    <scope>NUCLEOTIDE SEQUENCE</scope>
    <source>
        <strain evidence="4">TIGMIC 2</strain>
    </source>
</reference>
<evidence type="ECO:0000313" key="4">
    <source>
        <dbReference type="EMBL" id="UYL95398.1"/>
    </source>
</evidence>
<keyword evidence="1 4" id="KW-0696">RNA-directed RNA polymerase</keyword>
<accession>A0A9E7V1Y2</accession>
<keyword evidence="2" id="KW-0808">Transferase</keyword>
<evidence type="ECO:0000256" key="3">
    <source>
        <dbReference type="ARBA" id="ARBA00022695"/>
    </source>
</evidence>
<dbReference type="InterPro" id="IPR043502">
    <property type="entry name" value="DNA/RNA_pol_sf"/>
</dbReference>